<name>A0A6C0JTM0_9ZZZZ</name>
<reference evidence="1" key="1">
    <citation type="journal article" date="2020" name="Nature">
        <title>Giant virus diversity and host interactions through global metagenomics.</title>
        <authorList>
            <person name="Schulz F."/>
            <person name="Roux S."/>
            <person name="Paez-Espino D."/>
            <person name="Jungbluth S."/>
            <person name="Walsh D.A."/>
            <person name="Denef V.J."/>
            <person name="McMahon K.D."/>
            <person name="Konstantinidis K.T."/>
            <person name="Eloe-Fadrosh E.A."/>
            <person name="Kyrpides N.C."/>
            <person name="Woyke T."/>
        </authorList>
    </citation>
    <scope>NUCLEOTIDE SEQUENCE</scope>
    <source>
        <strain evidence="1">GVMAG-S-1063924-116</strain>
    </source>
</reference>
<sequence>MTGFDADPDKTFPVEISGTLKDSLKDFVILMNSPSSLCISPEELTYDSSKGLLRCKVLARRNAYSGEYIPSDVGYLPDFKSGETIGDSTSGRVEFGGAEMTQINEIANWYHERGISTGISDVTSFIVQDGVVKFAGVSKCRLDSLDLSSDRDGIVDLLERANTESIEDSSFVAKLPVARYKGASEDFYKGLPRDAMKSMLFIIESIREKGTIPNKYCYFIRVYHTLCRLVKANPQVTDFLGFAELAYKASYLTSLCLYTDVLGVSSDLPSISMSKIAKSITLDDIKCVPLVCLPTDTSDSNIGDVVEASTTLPPRS</sequence>
<accession>A0A6C0JTM0</accession>
<protein>
    <submittedName>
        <fullName evidence="1">Uncharacterized protein</fullName>
    </submittedName>
</protein>
<evidence type="ECO:0000313" key="1">
    <source>
        <dbReference type="EMBL" id="QHU08723.1"/>
    </source>
</evidence>
<dbReference type="EMBL" id="MN740698">
    <property type="protein sequence ID" value="QHU08723.1"/>
    <property type="molecule type" value="Genomic_DNA"/>
</dbReference>
<proteinExistence type="predicted"/>
<organism evidence="1">
    <name type="scientific">viral metagenome</name>
    <dbReference type="NCBI Taxonomy" id="1070528"/>
    <lineage>
        <taxon>unclassified sequences</taxon>
        <taxon>metagenomes</taxon>
        <taxon>organismal metagenomes</taxon>
    </lineage>
</organism>
<dbReference type="AlphaFoldDB" id="A0A6C0JTM0"/>